<dbReference type="EMBL" id="CP064782">
    <property type="protein sequence ID" value="QWT48594.1"/>
    <property type="molecule type" value="Genomic_DNA"/>
</dbReference>
<feature type="region of interest" description="Disordered" evidence="12">
    <location>
        <begin position="106"/>
        <end position="130"/>
    </location>
</feature>
<feature type="compositionally biased region" description="Low complexity" evidence="12">
    <location>
        <begin position="106"/>
        <end position="121"/>
    </location>
</feature>
<comment type="similarity">
    <text evidence="2 11">Belongs to the SecG family.</text>
</comment>
<feature type="transmembrane region" description="Helical" evidence="11">
    <location>
        <begin position="61"/>
        <end position="78"/>
    </location>
</feature>
<evidence type="ECO:0000256" key="10">
    <source>
        <dbReference type="ARBA" id="ARBA00023136"/>
    </source>
</evidence>
<dbReference type="AlphaFoldDB" id="A0A975SLL2"/>
<proteinExistence type="inferred from homology"/>
<evidence type="ECO:0000256" key="1">
    <source>
        <dbReference type="ARBA" id="ARBA00004651"/>
    </source>
</evidence>
<keyword evidence="4 11" id="KW-0813">Transport</keyword>
<comment type="function">
    <text evidence="11">Involved in protein export. Participates in an early event of protein translocation.</text>
</comment>
<evidence type="ECO:0000256" key="2">
    <source>
        <dbReference type="ARBA" id="ARBA00008445"/>
    </source>
</evidence>
<reference evidence="13" key="1">
    <citation type="submission" date="2020-11" db="EMBL/GenBank/DDBJ databases">
        <title>Azospira inquinata sp. nov.</title>
        <authorList>
            <person name="Moe W.M."/>
            <person name="Mikes M.C."/>
        </authorList>
    </citation>
    <scope>NUCLEOTIDE SEQUENCE</scope>
    <source>
        <strain evidence="13">Azo-3</strain>
    </source>
</reference>
<dbReference type="GO" id="GO:0005886">
    <property type="term" value="C:plasma membrane"/>
    <property type="evidence" value="ECO:0007669"/>
    <property type="project" value="UniProtKB-SubCell"/>
</dbReference>
<dbReference type="GO" id="GO:0015450">
    <property type="term" value="F:protein-transporting ATPase activity"/>
    <property type="evidence" value="ECO:0007669"/>
    <property type="project" value="UniProtKB-UniRule"/>
</dbReference>
<feature type="transmembrane region" description="Helical" evidence="11">
    <location>
        <begin position="6"/>
        <end position="24"/>
    </location>
</feature>
<evidence type="ECO:0000256" key="7">
    <source>
        <dbReference type="ARBA" id="ARBA00022927"/>
    </source>
</evidence>
<dbReference type="PANTHER" id="PTHR34182">
    <property type="entry name" value="PROTEIN-EXPORT MEMBRANE PROTEIN SECG"/>
    <property type="match status" value="1"/>
</dbReference>
<keyword evidence="9 11" id="KW-0811">Translocation</keyword>
<dbReference type="Proteomes" id="UP000683428">
    <property type="component" value="Chromosome"/>
</dbReference>
<keyword evidence="6 11" id="KW-0812">Transmembrane</keyword>
<dbReference type="RefSeq" id="WP_216128709.1">
    <property type="nucleotide sequence ID" value="NZ_CP064782.1"/>
</dbReference>
<dbReference type="GO" id="GO:0009306">
    <property type="term" value="P:protein secretion"/>
    <property type="evidence" value="ECO:0007669"/>
    <property type="project" value="UniProtKB-UniRule"/>
</dbReference>
<dbReference type="InterPro" id="IPR004692">
    <property type="entry name" value="SecG"/>
</dbReference>
<evidence type="ECO:0000313" key="14">
    <source>
        <dbReference type="Proteomes" id="UP000683428"/>
    </source>
</evidence>
<evidence type="ECO:0000256" key="5">
    <source>
        <dbReference type="ARBA" id="ARBA00022475"/>
    </source>
</evidence>
<keyword evidence="8 11" id="KW-1133">Transmembrane helix</keyword>
<evidence type="ECO:0000256" key="9">
    <source>
        <dbReference type="ARBA" id="ARBA00023010"/>
    </source>
</evidence>
<dbReference type="Pfam" id="PF03840">
    <property type="entry name" value="SecG"/>
    <property type="match status" value="1"/>
</dbReference>
<keyword evidence="10 11" id="KW-0472">Membrane</keyword>
<keyword evidence="5 11" id="KW-1003">Cell membrane</keyword>
<evidence type="ECO:0000256" key="12">
    <source>
        <dbReference type="SAM" id="MobiDB-lite"/>
    </source>
</evidence>
<dbReference type="PANTHER" id="PTHR34182:SF1">
    <property type="entry name" value="PROTEIN-EXPORT MEMBRANE PROTEIN SECG"/>
    <property type="match status" value="1"/>
</dbReference>
<accession>A0A975SLL2</accession>
<dbReference type="GO" id="GO:0043952">
    <property type="term" value="P:protein transport by the Sec complex"/>
    <property type="evidence" value="ECO:0007669"/>
    <property type="project" value="TreeGrafter"/>
</dbReference>
<evidence type="ECO:0000256" key="8">
    <source>
        <dbReference type="ARBA" id="ARBA00022989"/>
    </source>
</evidence>
<evidence type="ECO:0000256" key="11">
    <source>
        <dbReference type="RuleBase" id="RU365087"/>
    </source>
</evidence>
<dbReference type="GO" id="GO:0065002">
    <property type="term" value="P:intracellular protein transmembrane transport"/>
    <property type="evidence" value="ECO:0007669"/>
    <property type="project" value="TreeGrafter"/>
</dbReference>
<evidence type="ECO:0000256" key="4">
    <source>
        <dbReference type="ARBA" id="ARBA00022448"/>
    </source>
</evidence>
<protein>
    <recommendedName>
        <fullName evidence="3 11">Protein-export membrane protein SecG</fullName>
    </recommendedName>
</protein>
<evidence type="ECO:0000256" key="3">
    <source>
        <dbReference type="ARBA" id="ARBA00017876"/>
    </source>
</evidence>
<evidence type="ECO:0000256" key="6">
    <source>
        <dbReference type="ARBA" id="ARBA00022692"/>
    </source>
</evidence>
<organism evidence="13 14">
    <name type="scientific">Azospira inquinata</name>
    <dbReference type="NCBI Taxonomy" id="2785627"/>
    <lineage>
        <taxon>Bacteria</taxon>
        <taxon>Pseudomonadati</taxon>
        <taxon>Pseudomonadota</taxon>
        <taxon>Betaproteobacteria</taxon>
        <taxon>Rhodocyclales</taxon>
        <taxon>Rhodocyclaceae</taxon>
        <taxon>Azospira</taxon>
    </lineage>
</organism>
<gene>
    <name evidence="13" type="primary">secG</name>
    <name evidence="13" type="ORF">Azoinq_12150</name>
</gene>
<comment type="subcellular location">
    <subcellularLocation>
        <location evidence="1 11">Cell membrane</location>
        <topology evidence="1 11">Multi-pass membrane protein</topology>
    </subcellularLocation>
</comment>
<sequence length="130" mass="12977">MNYLFSIVLVIHLLAAVAIIGLVLMQHGKGADMGAAFGGGSSGSLFGATGSANFLSRSTGVLAAVFFVTSLTLAYIAANKPKSTGGVMQETVQSAPANAGKAATNNNAVAPVLPSSSSLPVEGKAKDIPR</sequence>
<dbReference type="KEGG" id="aiq:Azoinq_12150"/>
<keyword evidence="7 11" id="KW-0653">Protein transport</keyword>
<name>A0A975SLL2_9RHOO</name>
<keyword evidence="14" id="KW-1185">Reference proteome</keyword>
<dbReference type="NCBIfam" id="TIGR00810">
    <property type="entry name" value="secG"/>
    <property type="match status" value="1"/>
</dbReference>
<evidence type="ECO:0000313" key="13">
    <source>
        <dbReference type="EMBL" id="QWT48594.1"/>
    </source>
</evidence>